<reference evidence="1" key="4">
    <citation type="submission" date="2023-08" db="EMBL/GenBank/DDBJ databases">
        <authorList>
            <person name="Sun Q."/>
            <person name="Zhou Y."/>
        </authorList>
    </citation>
    <scope>NUCLEOTIDE SEQUENCE</scope>
    <source>
        <strain evidence="2">CGMCC 1.8884</strain>
        <strain evidence="1">CGMCC 1.8885</strain>
    </source>
</reference>
<sequence>MIPGDVYRFNFPKPEADQRVIGLPHMVVVVSSQGIHYTVNACPISSAKNYEKDLARGYPTLVKLDGSKYGFLRHDSVILADQIFCLTTDRLEPSPETPIGRLSNDDLEQLKGAIFDFLQLGQEEE</sequence>
<evidence type="ECO:0000313" key="2">
    <source>
        <dbReference type="EMBL" id="GGP28475.1"/>
    </source>
</evidence>
<evidence type="ECO:0000313" key="1">
    <source>
        <dbReference type="EMBL" id="GGI71003.1"/>
    </source>
</evidence>
<dbReference type="Proteomes" id="UP000630135">
    <property type="component" value="Unassembled WGS sequence"/>
</dbReference>
<reference evidence="3" key="3">
    <citation type="journal article" date="2019" name="Int. J. Syst. Evol. Microbiol.">
        <title>The Global Catalogue of Microorganisms (GCM) 10K type strain sequencing project: providing services to taxonomists for standard genome sequencing and annotation.</title>
        <authorList>
            <consortium name="The Broad Institute Genomics Platform"/>
            <consortium name="The Broad Institute Genome Sequencing Center for Infectious Disease"/>
            <person name="Wu L."/>
            <person name="Ma J."/>
        </authorList>
    </citation>
    <scope>NUCLEOTIDE SEQUENCE [LARGE SCALE GENOMIC DNA]</scope>
    <source>
        <strain evidence="3">CGMCC 1.8884</strain>
    </source>
</reference>
<dbReference type="Gene3D" id="2.30.30.110">
    <property type="match status" value="1"/>
</dbReference>
<evidence type="ECO:0000313" key="4">
    <source>
        <dbReference type="Proteomes" id="UP000652720"/>
    </source>
</evidence>
<dbReference type="EMBL" id="BMLZ01000001">
    <property type="protein sequence ID" value="GGP28475.1"/>
    <property type="molecule type" value="Genomic_DNA"/>
</dbReference>
<dbReference type="Proteomes" id="UP000652720">
    <property type="component" value="Unassembled WGS sequence"/>
</dbReference>
<comment type="caution">
    <text evidence="1">The sequence shown here is derived from an EMBL/GenBank/DDBJ whole genome shotgun (WGS) entry which is preliminary data.</text>
</comment>
<protein>
    <recommendedName>
        <fullName evidence="5">Type II toxin-antitoxin system PemK/MazF family toxin</fullName>
    </recommendedName>
</protein>
<evidence type="ECO:0000313" key="3">
    <source>
        <dbReference type="Proteomes" id="UP000630135"/>
    </source>
</evidence>
<dbReference type="Pfam" id="PF02452">
    <property type="entry name" value="PemK_toxin"/>
    <property type="match status" value="1"/>
</dbReference>
<dbReference type="GO" id="GO:0003677">
    <property type="term" value="F:DNA binding"/>
    <property type="evidence" value="ECO:0007669"/>
    <property type="project" value="InterPro"/>
</dbReference>
<accession>A0AAV4K0N8</accession>
<dbReference type="EMBL" id="BMMA01000001">
    <property type="protein sequence ID" value="GGI71003.1"/>
    <property type="molecule type" value="Genomic_DNA"/>
</dbReference>
<keyword evidence="3" id="KW-1185">Reference proteome</keyword>
<dbReference type="InterPro" id="IPR003477">
    <property type="entry name" value="PemK-like"/>
</dbReference>
<dbReference type="InterPro" id="IPR011067">
    <property type="entry name" value="Plasmid_toxin/cell-grow_inhib"/>
</dbReference>
<organism evidence="1 4">
    <name type="scientific">Deinococcus wulumuqiensis</name>
    <dbReference type="NCBI Taxonomy" id="980427"/>
    <lineage>
        <taxon>Bacteria</taxon>
        <taxon>Thermotogati</taxon>
        <taxon>Deinococcota</taxon>
        <taxon>Deinococci</taxon>
        <taxon>Deinococcales</taxon>
        <taxon>Deinococcaceae</taxon>
        <taxon>Deinococcus</taxon>
    </lineage>
</organism>
<proteinExistence type="predicted"/>
<reference evidence="2" key="1">
    <citation type="journal article" date="2014" name="Int. J. Syst. Evol. Microbiol.">
        <title>Complete genome of a new Firmicutes species belonging to the dominant human colonic microbiota ('Ruminococcus bicirculans') reveals two chromosomes and a selective capacity to utilize plant glucans.</title>
        <authorList>
            <consortium name="NISC Comparative Sequencing Program"/>
            <person name="Wegmann U."/>
            <person name="Louis P."/>
            <person name="Goesmann A."/>
            <person name="Henrissat B."/>
            <person name="Duncan S.H."/>
            <person name="Flint H.J."/>
        </authorList>
    </citation>
    <scope>NUCLEOTIDE SEQUENCE</scope>
    <source>
        <strain evidence="2">CGMCC 1.8884</strain>
    </source>
</reference>
<reference evidence="1" key="2">
    <citation type="journal article" date="2014" name="Int. J. Syst. Evol. Microbiol.">
        <title>Complete genome sequence of Corynebacterium casei LMG S-19264T (=DSM 44701T), isolated from a smear-ripened cheese.</title>
        <authorList>
            <consortium name="US DOE Joint Genome Institute (JGI-PGF)"/>
            <person name="Walter F."/>
            <person name="Albersmeier A."/>
            <person name="Kalinowski J."/>
            <person name="Ruckert C."/>
        </authorList>
    </citation>
    <scope>NUCLEOTIDE SEQUENCE</scope>
    <source>
        <strain evidence="1">CGMCC 1.8885</strain>
    </source>
</reference>
<dbReference type="SUPFAM" id="SSF50118">
    <property type="entry name" value="Cell growth inhibitor/plasmid maintenance toxic component"/>
    <property type="match status" value="1"/>
</dbReference>
<dbReference type="AlphaFoldDB" id="A0AAV4K0N8"/>
<dbReference type="RefSeq" id="WP_081608233.1">
    <property type="nucleotide sequence ID" value="NZ_BMLZ01000001.1"/>
</dbReference>
<evidence type="ECO:0008006" key="5">
    <source>
        <dbReference type="Google" id="ProtNLM"/>
    </source>
</evidence>
<gene>
    <name evidence="2" type="ORF">GCM10008021_01260</name>
    <name evidence="1" type="ORF">GCM10010914_01340</name>
</gene>
<name>A0AAV4K0N8_9DEIO</name>
<dbReference type="GeneID" id="59164024"/>